<accession>A0A7W3T7N0</accession>
<sequence>MTSRKQTEADDRLAILNRGRKGRAVRRVDAHLDSAAPVEIGKVPDPYDPRNEGQLDDTERDDLAACESAVGSLQVAFASAGKALATINRARLYRETHSSFDAYVEERWGMKRSQAYRLIEAWPVAAALSPIGDTPESHVRELVPVAKTHGLEAATAVYADLRGRGGRITAAIVRQAVRSQFSPEPQGVASDTGQKQPTTATGSPVDQLKMALKAQRAVWSALAPSVVQAAMQQDPEATRQYLADVEIQATRTAKRARRA</sequence>
<evidence type="ECO:0000313" key="2">
    <source>
        <dbReference type="EMBL" id="MBB0232181.1"/>
    </source>
</evidence>
<dbReference type="AlphaFoldDB" id="A0A7W3T7N0"/>
<evidence type="ECO:0000256" key="1">
    <source>
        <dbReference type="SAM" id="MobiDB-lite"/>
    </source>
</evidence>
<proteinExistence type="predicted"/>
<evidence type="ECO:0000313" key="3">
    <source>
        <dbReference type="Proteomes" id="UP000530234"/>
    </source>
</evidence>
<feature type="region of interest" description="Disordered" evidence="1">
    <location>
        <begin position="37"/>
        <end position="56"/>
    </location>
</feature>
<dbReference type="EMBL" id="VKHS01000793">
    <property type="protein sequence ID" value="MBB0232181.1"/>
    <property type="molecule type" value="Genomic_DNA"/>
</dbReference>
<reference evidence="3" key="1">
    <citation type="submission" date="2019-10" db="EMBL/GenBank/DDBJ databases">
        <title>Streptomyces sp. nov., a novel actinobacterium isolated from alkaline environment.</title>
        <authorList>
            <person name="Golinska P."/>
        </authorList>
    </citation>
    <scope>NUCLEOTIDE SEQUENCE [LARGE SCALE GENOMIC DNA]</scope>
    <source>
        <strain evidence="3">DSM 42108</strain>
    </source>
</reference>
<dbReference type="RefSeq" id="WP_182666725.1">
    <property type="nucleotide sequence ID" value="NZ_VKHS01000793.1"/>
</dbReference>
<gene>
    <name evidence="2" type="ORF">FOE67_22440</name>
</gene>
<dbReference type="Proteomes" id="UP000530234">
    <property type="component" value="Unassembled WGS sequence"/>
</dbReference>
<organism evidence="2 3">
    <name type="scientific">Streptomyces calidiresistens</name>
    <dbReference type="NCBI Taxonomy" id="1485586"/>
    <lineage>
        <taxon>Bacteria</taxon>
        <taxon>Bacillati</taxon>
        <taxon>Actinomycetota</taxon>
        <taxon>Actinomycetes</taxon>
        <taxon>Kitasatosporales</taxon>
        <taxon>Streptomycetaceae</taxon>
        <taxon>Streptomyces</taxon>
    </lineage>
</organism>
<name>A0A7W3T7N0_9ACTN</name>
<protein>
    <submittedName>
        <fullName evidence="2">Uncharacterized protein</fullName>
    </submittedName>
</protein>
<keyword evidence="3" id="KW-1185">Reference proteome</keyword>
<feature type="region of interest" description="Disordered" evidence="1">
    <location>
        <begin position="181"/>
        <end position="203"/>
    </location>
</feature>
<comment type="caution">
    <text evidence="2">The sequence shown here is derived from an EMBL/GenBank/DDBJ whole genome shotgun (WGS) entry which is preliminary data.</text>
</comment>